<dbReference type="EMBL" id="CP003012">
    <property type="protein sequence ID" value="AEO68727.1"/>
    <property type="molecule type" value="Genomic_DNA"/>
</dbReference>
<feature type="compositionally biased region" description="Low complexity" evidence="1">
    <location>
        <begin position="37"/>
        <end position="50"/>
    </location>
</feature>
<sequence>MGAADSPARKQPQPTDRSPLSVISNQALPSEAPIAESATSSTTGASSTLSDVPKSKSKKKTKKKLNLDAGQERLLRCYFGLREYAGDYLTPADAARVDISISSLDLFSNDVSDGGPRFIEPVSWADMNAFVQRSRPWEDRTLLPLEGEERPENREGFVWVEDFMFHEAGFMLSALESFGRTQPDPDTWDCEWFSNAWKDSRGSTRWSPLPLISPTDYRLWLLHSVIEPTDSSTPHVQVLLQSKVPLQDDTLTTGEMIIATAVLATRRYFEGKTYNHHRYVPATIFSACCRQLRLLQVWHDKEQPLAVHVRQSRMFDFTEGYEANYRDWITFVCWLMGSPICQPASSQVAPTVCSPGGGATAGASEGDKSESARSGSSHSDSHQSDDSPGDSLHRSETAGASQC</sequence>
<gene>
    <name evidence="2" type="ORF">THITE_2118321</name>
</gene>
<dbReference type="RefSeq" id="XP_003655063.1">
    <property type="nucleotide sequence ID" value="XM_003655015.1"/>
</dbReference>
<name>G2R9N9_THETT</name>
<feature type="region of interest" description="Disordered" evidence="1">
    <location>
        <begin position="1"/>
        <end position="64"/>
    </location>
</feature>
<evidence type="ECO:0000256" key="1">
    <source>
        <dbReference type="SAM" id="MobiDB-lite"/>
    </source>
</evidence>
<organism evidence="2 3">
    <name type="scientific">Thermothielavioides terrestris (strain ATCC 38088 / NRRL 8126)</name>
    <name type="common">Thielavia terrestris</name>
    <dbReference type="NCBI Taxonomy" id="578455"/>
    <lineage>
        <taxon>Eukaryota</taxon>
        <taxon>Fungi</taxon>
        <taxon>Dikarya</taxon>
        <taxon>Ascomycota</taxon>
        <taxon>Pezizomycotina</taxon>
        <taxon>Sordariomycetes</taxon>
        <taxon>Sordariomycetidae</taxon>
        <taxon>Sordariales</taxon>
        <taxon>Chaetomiaceae</taxon>
        <taxon>Thermothielavioides</taxon>
        <taxon>Thermothielavioides terrestris</taxon>
    </lineage>
</organism>
<proteinExistence type="predicted"/>
<dbReference type="KEGG" id="ttt:THITE_2118321"/>
<feature type="compositionally biased region" description="Polar residues" evidence="1">
    <location>
        <begin position="12"/>
        <end position="28"/>
    </location>
</feature>
<dbReference type="HOGENOM" id="CLU_683672_0_0_1"/>
<evidence type="ECO:0000313" key="2">
    <source>
        <dbReference type="EMBL" id="AEO68727.1"/>
    </source>
</evidence>
<dbReference type="OrthoDB" id="4870109at2759"/>
<feature type="compositionally biased region" description="Basic residues" evidence="1">
    <location>
        <begin position="55"/>
        <end position="64"/>
    </location>
</feature>
<protein>
    <submittedName>
        <fullName evidence="2">Uncharacterized protein</fullName>
    </submittedName>
</protein>
<feature type="compositionally biased region" description="Basic and acidic residues" evidence="1">
    <location>
        <begin position="379"/>
        <end position="396"/>
    </location>
</feature>
<dbReference type="AlphaFoldDB" id="G2R9N9"/>
<dbReference type="GeneID" id="11520409"/>
<reference evidence="2 3" key="1">
    <citation type="journal article" date="2011" name="Nat. Biotechnol.">
        <title>Comparative genomic analysis of the thermophilic biomass-degrading fungi Myceliophthora thermophila and Thielavia terrestris.</title>
        <authorList>
            <person name="Berka R.M."/>
            <person name="Grigoriev I.V."/>
            <person name="Otillar R."/>
            <person name="Salamov A."/>
            <person name="Grimwood J."/>
            <person name="Reid I."/>
            <person name="Ishmael N."/>
            <person name="John T."/>
            <person name="Darmond C."/>
            <person name="Moisan M.-C."/>
            <person name="Henrissat B."/>
            <person name="Coutinho P.M."/>
            <person name="Lombard V."/>
            <person name="Natvig D.O."/>
            <person name="Lindquist E."/>
            <person name="Schmutz J."/>
            <person name="Lucas S."/>
            <person name="Harris P."/>
            <person name="Powlowski J."/>
            <person name="Bellemare A."/>
            <person name="Taylor D."/>
            <person name="Butler G."/>
            <person name="de Vries R.P."/>
            <person name="Allijn I.E."/>
            <person name="van den Brink J."/>
            <person name="Ushinsky S."/>
            <person name="Storms R."/>
            <person name="Powell A.J."/>
            <person name="Paulsen I.T."/>
            <person name="Elbourne L.D.H."/>
            <person name="Baker S.E."/>
            <person name="Magnuson J."/>
            <person name="LaBoissiere S."/>
            <person name="Clutterbuck A.J."/>
            <person name="Martinez D."/>
            <person name="Wogulis M."/>
            <person name="de Leon A.L."/>
            <person name="Rey M.W."/>
            <person name="Tsang A."/>
        </authorList>
    </citation>
    <scope>NUCLEOTIDE SEQUENCE [LARGE SCALE GENOMIC DNA]</scope>
    <source>
        <strain evidence="3">ATCC 38088 / NRRL 8126</strain>
    </source>
</reference>
<feature type="region of interest" description="Disordered" evidence="1">
    <location>
        <begin position="352"/>
        <end position="403"/>
    </location>
</feature>
<evidence type="ECO:0000313" key="3">
    <source>
        <dbReference type="Proteomes" id="UP000008181"/>
    </source>
</evidence>
<accession>G2R9N9</accession>
<dbReference type="Proteomes" id="UP000008181">
    <property type="component" value="Chromosome 4"/>
</dbReference>
<keyword evidence="3" id="KW-1185">Reference proteome</keyword>